<feature type="transmembrane region" description="Helical" evidence="2">
    <location>
        <begin position="325"/>
        <end position="346"/>
    </location>
</feature>
<protein>
    <recommendedName>
        <fullName evidence="5">DUF4350 domain-containing protein</fullName>
    </recommendedName>
</protein>
<feature type="region of interest" description="Disordered" evidence="1">
    <location>
        <begin position="36"/>
        <end position="55"/>
    </location>
</feature>
<gene>
    <name evidence="3" type="ORF">CKY47_13495</name>
</gene>
<evidence type="ECO:0000313" key="3">
    <source>
        <dbReference type="EMBL" id="MDQ2584978.1"/>
    </source>
</evidence>
<proteinExistence type="predicted"/>
<keyword evidence="2" id="KW-0472">Membrane</keyword>
<comment type="caution">
    <text evidence="3">The sequence shown here is derived from an EMBL/GenBank/DDBJ whole genome shotgun (WGS) entry which is preliminary data.</text>
</comment>
<organism evidence="3 4">
    <name type="scientific">Saccharothrix yanglingensis</name>
    <dbReference type="NCBI Taxonomy" id="659496"/>
    <lineage>
        <taxon>Bacteria</taxon>
        <taxon>Bacillati</taxon>
        <taxon>Actinomycetota</taxon>
        <taxon>Actinomycetes</taxon>
        <taxon>Pseudonocardiales</taxon>
        <taxon>Pseudonocardiaceae</taxon>
        <taxon>Saccharothrix</taxon>
    </lineage>
</organism>
<dbReference type="EMBL" id="NSDM01000005">
    <property type="protein sequence ID" value="MDQ2584978.1"/>
    <property type="molecule type" value="Genomic_DNA"/>
</dbReference>
<evidence type="ECO:0000256" key="2">
    <source>
        <dbReference type="SAM" id="Phobius"/>
    </source>
</evidence>
<reference evidence="3 4" key="1">
    <citation type="submission" date="2017-06" db="EMBL/GenBank/DDBJ databases">
        <title>Cultured bacterium strain Saccharothrix yanglingensis Hhs.015.</title>
        <authorList>
            <person name="Xia Y."/>
        </authorList>
    </citation>
    <scope>NUCLEOTIDE SEQUENCE [LARGE SCALE GENOMIC DNA]</scope>
    <source>
        <strain evidence="3 4">Hhs.015</strain>
    </source>
</reference>
<dbReference type="RefSeq" id="WP_306746135.1">
    <property type="nucleotide sequence ID" value="NZ_NSDM01000005.1"/>
</dbReference>
<keyword evidence="4" id="KW-1185">Reference proteome</keyword>
<name>A0ABU0WYQ9_9PSEU</name>
<sequence>MAERTRDLLRWAFLAAAAVLLVVFLVAQRQSVDVSYGQSPSRPGIEEGSAGELSTATVPSVEEMTAMVADDEVVRLPGSIATWDERAVRDAIGDADVRVLVAPPGLDEAERDRVNDVGNATVTIVGTHVTGDGYAAAADRTSEWRAQFATGDVTHLLLSLVAAIRDQPTPDAPDTVTWREPTAAEVDAVAADLAADGLHVATGATLERAPESPAFPDGDALYAALPRQEAGAPVPRYGPALTARFPDRPVVVLYGDWVEYDGPHAAQFADVAAASLYGQLGERLGKYSYPQRAVLGAWLDRVTDIRYAGLFDRPLPYVPFDPLRVALPALPWLFGACVAVFLVLSARSARGRADRPGPAAPGRLARLTALAIEVSGLTDGRSDPALTRGIGALRAAGDALAEHLPDAHVRSLLDTAEAEFDEVARHLGRPDYRPRAYTGGGAW</sequence>
<evidence type="ECO:0000313" key="4">
    <source>
        <dbReference type="Proteomes" id="UP001225605"/>
    </source>
</evidence>
<keyword evidence="2" id="KW-0812">Transmembrane</keyword>
<keyword evidence="2" id="KW-1133">Transmembrane helix</keyword>
<evidence type="ECO:0000256" key="1">
    <source>
        <dbReference type="SAM" id="MobiDB-lite"/>
    </source>
</evidence>
<dbReference type="Proteomes" id="UP001225605">
    <property type="component" value="Unassembled WGS sequence"/>
</dbReference>
<evidence type="ECO:0008006" key="5">
    <source>
        <dbReference type="Google" id="ProtNLM"/>
    </source>
</evidence>
<accession>A0ABU0WYQ9</accession>